<protein>
    <submittedName>
        <fullName evidence="2">Uncharacterized protein</fullName>
    </submittedName>
</protein>
<proteinExistence type="predicted"/>
<organism evidence="2">
    <name type="scientific">Brassica cretica</name>
    <name type="common">Mustard</name>
    <dbReference type="NCBI Taxonomy" id="69181"/>
    <lineage>
        <taxon>Eukaryota</taxon>
        <taxon>Viridiplantae</taxon>
        <taxon>Streptophyta</taxon>
        <taxon>Embryophyta</taxon>
        <taxon>Tracheophyta</taxon>
        <taxon>Spermatophyta</taxon>
        <taxon>Magnoliopsida</taxon>
        <taxon>eudicotyledons</taxon>
        <taxon>Gunneridae</taxon>
        <taxon>Pentapetalae</taxon>
        <taxon>rosids</taxon>
        <taxon>malvids</taxon>
        <taxon>Brassicales</taxon>
        <taxon>Brassicaceae</taxon>
        <taxon>Brassiceae</taxon>
        <taxon>Brassica</taxon>
    </lineage>
</organism>
<reference evidence="2" key="1">
    <citation type="submission" date="2019-12" db="EMBL/GenBank/DDBJ databases">
        <title>Genome sequencing and annotation of Brassica cretica.</title>
        <authorList>
            <person name="Studholme D.J."/>
            <person name="Sarris P.F."/>
        </authorList>
    </citation>
    <scope>NUCLEOTIDE SEQUENCE</scope>
    <source>
        <strain evidence="1">PFS-001/15</strain>
        <strain evidence="2">PFS-102/07</strain>
        <tissue evidence="2">Leaf</tissue>
    </source>
</reference>
<name>A0A8S9JRB0_BRACR</name>
<sequence length="120" mass="13905">MYVLEIKHYSNSIRIKHKLSETYPNKLRIGSRMTIGTRTDQAQSLRGYRTCTLSGNYVATELEPSSVATIVELKGHFTRADHVEVDERKNNRSMRISAVDRHQEMPRQMKINIDRCTQVP</sequence>
<evidence type="ECO:0000313" key="2">
    <source>
        <dbReference type="EMBL" id="KAF2583873.1"/>
    </source>
</evidence>
<comment type="caution">
    <text evidence="2">The sequence shown here is derived from an EMBL/GenBank/DDBJ whole genome shotgun (WGS) entry which is preliminary data.</text>
</comment>
<gene>
    <name evidence="1" type="ORF">F2Q68_00004922</name>
    <name evidence="2" type="ORF">F2Q70_00037255</name>
</gene>
<dbReference type="EMBL" id="QGKY02000246">
    <property type="protein sequence ID" value="KAF2583873.1"/>
    <property type="molecule type" value="Genomic_DNA"/>
</dbReference>
<accession>A0A8S9JRB0</accession>
<dbReference type="EMBL" id="QGKW02001660">
    <property type="protein sequence ID" value="KAF2577578.1"/>
    <property type="molecule type" value="Genomic_DNA"/>
</dbReference>
<dbReference type="Proteomes" id="UP000712281">
    <property type="component" value="Unassembled WGS sequence"/>
</dbReference>
<evidence type="ECO:0000313" key="1">
    <source>
        <dbReference type="EMBL" id="KAF2577578.1"/>
    </source>
</evidence>
<dbReference type="AlphaFoldDB" id="A0A8S9JRB0"/>